<name>A0A2R4KR86_PSEAI</name>
<organism evidence="1">
    <name type="scientific">Pseudomonas aeruginosa</name>
    <dbReference type="NCBI Taxonomy" id="287"/>
    <lineage>
        <taxon>Bacteria</taxon>
        <taxon>Pseudomonadati</taxon>
        <taxon>Pseudomonadota</taxon>
        <taxon>Gammaproteobacteria</taxon>
        <taxon>Pseudomonadales</taxon>
        <taxon>Pseudomonadaceae</taxon>
        <taxon>Pseudomonas</taxon>
    </lineage>
</organism>
<reference evidence="1" key="1">
    <citation type="submission" date="2018-01" db="EMBL/GenBank/DDBJ databases">
        <title>Antibiotic resistance mechanism of Pseudomonas aeruginosa.</title>
        <authorList>
            <person name="Subedi D."/>
            <person name="Vijay A.K."/>
            <person name="Rice S.A."/>
            <person name="Willcox M."/>
        </authorList>
    </citation>
    <scope>NUCLEOTIDE SEQUENCE</scope>
    <source>
        <strain evidence="1">PA17</strain>
    </source>
</reference>
<dbReference type="PANTHER" id="PTHR46523">
    <property type="entry name" value="DCTP PYROPHOSPHATASE 1"/>
    <property type="match status" value="1"/>
</dbReference>
<dbReference type="EMBL" id="MG872332">
    <property type="protein sequence ID" value="AVV63390.1"/>
    <property type="molecule type" value="Genomic_DNA"/>
</dbReference>
<evidence type="ECO:0000313" key="1">
    <source>
        <dbReference type="EMBL" id="AVV63390.1"/>
    </source>
</evidence>
<dbReference type="CDD" id="cd11537">
    <property type="entry name" value="NTP-PPase_RS21-C6_like"/>
    <property type="match status" value="1"/>
</dbReference>
<dbReference type="PANTHER" id="PTHR46523:SF1">
    <property type="entry name" value="DCTP PYROPHOSPHATASE 1"/>
    <property type="match status" value="1"/>
</dbReference>
<dbReference type="Pfam" id="PF12643">
    <property type="entry name" value="MazG-like"/>
    <property type="match status" value="1"/>
</dbReference>
<dbReference type="GO" id="GO:0009143">
    <property type="term" value="P:nucleoside triphosphate catabolic process"/>
    <property type="evidence" value="ECO:0007669"/>
    <property type="project" value="InterPro"/>
</dbReference>
<dbReference type="SUPFAM" id="SSF101386">
    <property type="entry name" value="all-alpha NTP pyrophosphatases"/>
    <property type="match status" value="1"/>
</dbReference>
<dbReference type="InterPro" id="IPR052555">
    <property type="entry name" value="dCTP_Pyrophosphatase"/>
</dbReference>
<protein>
    <submittedName>
        <fullName evidence="1">Uncharacterized protein</fullName>
    </submittedName>
</protein>
<sequence length="119" mass="13573">MDVLKHLQTELAKFASERDWNQFHTPKNLAMALSGEAGELLERFQWLTPEQSERVALSSEALEGIEEEMADVLLYLIRLADRLNINLATAAQTKLKRNAEKYPIDQAKGNAVKYSRRSK</sequence>
<proteinExistence type="predicted"/>
<dbReference type="Gene3D" id="1.10.287.1080">
    <property type="entry name" value="MazG-like"/>
    <property type="match status" value="1"/>
</dbReference>
<gene>
    <name evidence="1" type="ORF">MFLONPJD_00198</name>
</gene>
<dbReference type="InterPro" id="IPR025984">
    <property type="entry name" value="DCTPP"/>
</dbReference>
<dbReference type="AlphaFoldDB" id="A0A2R4KR86"/>
<dbReference type="RefSeq" id="WP_016562225.1">
    <property type="nucleotide sequence ID" value="NZ_AP024513.1"/>
</dbReference>
<dbReference type="GO" id="GO:0047429">
    <property type="term" value="F:nucleoside triphosphate diphosphatase activity"/>
    <property type="evidence" value="ECO:0007669"/>
    <property type="project" value="InterPro"/>
</dbReference>
<accession>A0A2R4KR86</accession>
<dbReference type="PIRSF" id="PIRSF029826">
    <property type="entry name" value="UCP029826_pph"/>
    <property type="match status" value="1"/>
</dbReference>